<organism evidence="2 3">
    <name type="scientific">Cymbomonas tetramitiformis</name>
    <dbReference type="NCBI Taxonomy" id="36881"/>
    <lineage>
        <taxon>Eukaryota</taxon>
        <taxon>Viridiplantae</taxon>
        <taxon>Chlorophyta</taxon>
        <taxon>Pyramimonadophyceae</taxon>
        <taxon>Pyramimonadales</taxon>
        <taxon>Pyramimonadaceae</taxon>
        <taxon>Cymbomonas</taxon>
    </lineage>
</organism>
<evidence type="ECO:0000256" key="1">
    <source>
        <dbReference type="SAM" id="MobiDB-lite"/>
    </source>
</evidence>
<name>A0AAE0H3R5_9CHLO</name>
<feature type="compositionally biased region" description="Pro residues" evidence="1">
    <location>
        <begin position="77"/>
        <end position="94"/>
    </location>
</feature>
<comment type="caution">
    <text evidence="2">The sequence shown here is derived from an EMBL/GenBank/DDBJ whole genome shotgun (WGS) entry which is preliminary data.</text>
</comment>
<dbReference type="AlphaFoldDB" id="A0AAE0H3R5"/>
<evidence type="ECO:0000313" key="3">
    <source>
        <dbReference type="Proteomes" id="UP001190700"/>
    </source>
</evidence>
<evidence type="ECO:0000313" key="2">
    <source>
        <dbReference type="EMBL" id="KAK3289155.1"/>
    </source>
</evidence>
<reference evidence="2 3" key="1">
    <citation type="journal article" date="2015" name="Genome Biol. Evol.">
        <title>Comparative Genomics of a Bacterivorous Green Alga Reveals Evolutionary Causalities and Consequences of Phago-Mixotrophic Mode of Nutrition.</title>
        <authorList>
            <person name="Burns J.A."/>
            <person name="Paasch A."/>
            <person name="Narechania A."/>
            <person name="Kim E."/>
        </authorList>
    </citation>
    <scope>NUCLEOTIDE SEQUENCE [LARGE SCALE GENOMIC DNA]</scope>
    <source>
        <strain evidence="2 3">PLY_AMNH</strain>
    </source>
</reference>
<dbReference type="EMBL" id="LGRX02000217">
    <property type="protein sequence ID" value="KAK3289155.1"/>
    <property type="molecule type" value="Genomic_DNA"/>
</dbReference>
<protein>
    <submittedName>
        <fullName evidence="2">Uncharacterized protein</fullName>
    </submittedName>
</protein>
<accession>A0AAE0H3R5</accession>
<gene>
    <name evidence="2" type="ORF">CYMTET_3401</name>
</gene>
<sequence length="252" mass="25969">MAASAGVSSTSVTVNSITAGSVQVHSVVVFSSATSSGASTFSTMLESDPASVFADSSFSSYGTPAAITVSTAIVVSPPPPPPPFPPSPPTPSLLPPEGDDLGGNIPIPPTALPTAESSATEIHEASDLSGSTEATFDPEDETEFVGSVSAAMDMPNSTITVTSVASSSSGDASGRRGRQQVRGLRQESATTYVHSVSYQIQCAAADLVDTLALIDDMHSSGRLLEELQRRMTRHSVTSYQCTKRSVLSKDRG</sequence>
<proteinExistence type="predicted"/>
<feature type="region of interest" description="Disordered" evidence="1">
    <location>
        <begin position="77"/>
        <end position="140"/>
    </location>
</feature>
<dbReference type="Proteomes" id="UP001190700">
    <property type="component" value="Unassembled WGS sequence"/>
</dbReference>
<keyword evidence="3" id="KW-1185">Reference proteome</keyword>